<dbReference type="OrthoDB" id="2270427at2"/>
<gene>
    <name evidence="4" type="ORF">F9B16_06505</name>
</gene>
<name>A0A6L3W4C5_9ACTN</name>
<dbReference type="PIRSF" id="PIRSF020623">
    <property type="entry name" value="PaaX"/>
    <property type="match status" value="1"/>
</dbReference>
<accession>A0A6L3W4C5</accession>
<dbReference type="SUPFAM" id="SSF46785">
    <property type="entry name" value="Winged helix' DNA-binding domain"/>
    <property type="match status" value="1"/>
</dbReference>
<dbReference type="InterPro" id="IPR013225">
    <property type="entry name" value="PaaX_C"/>
</dbReference>
<dbReference type="Pfam" id="PF20803">
    <property type="entry name" value="PaaX_M"/>
    <property type="match status" value="1"/>
</dbReference>
<dbReference type="InterPro" id="IPR048846">
    <property type="entry name" value="PaaX-like_central"/>
</dbReference>
<sequence length="278" mass="31425">MAVAEPALRRRPDGGPSARALVFTLLGEYVRWAGADTVPLRAVVSALGSLGVAEGATRRAVTRLVHEGWLAAEPVGRRTRLRLTPRMVRLLRRWTERLVRAVEKTPWDGEWQMLLLRPVEQAPQHGWLAERLEFEGFGALGRGVWIAADPGGVDAVRELLGDLGLLGHATFLTSRIRSAEEERSLIEQAWDLAAIRPLFTGFIDRFAGVEPGTDEEAFVARLRMVHAWRLVFDRDPRLPVVFLPDDWPGEEATRLFIDNWLSWYEPADRWWTRLNAVA</sequence>
<dbReference type="Gene3D" id="1.10.10.10">
    <property type="entry name" value="Winged helix-like DNA-binding domain superfamily/Winged helix DNA-binding domain"/>
    <property type="match status" value="1"/>
</dbReference>
<dbReference type="InterPro" id="IPR036388">
    <property type="entry name" value="WH-like_DNA-bd_sf"/>
</dbReference>
<evidence type="ECO:0000313" key="5">
    <source>
        <dbReference type="Proteomes" id="UP000483004"/>
    </source>
</evidence>
<organism evidence="4 5">
    <name type="scientific">Actinomadura montaniterrae</name>
    <dbReference type="NCBI Taxonomy" id="1803903"/>
    <lineage>
        <taxon>Bacteria</taxon>
        <taxon>Bacillati</taxon>
        <taxon>Actinomycetota</taxon>
        <taxon>Actinomycetes</taxon>
        <taxon>Streptosporangiales</taxon>
        <taxon>Thermomonosporaceae</taxon>
        <taxon>Actinomadura</taxon>
    </lineage>
</organism>
<reference evidence="4 5" key="1">
    <citation type="submission" date="2019-09" db="EMBL/GenBank/DDBJ databases">
        <title>Actinomadura physcomitrii sp. nov., a novel actinomycete isolated from moss [Physcomitrium sphaericum (Ludw) Fuernr].</title>
        <authorList>
            <person name="Liu C."/>
            <person name="Zhuang X."/>
        </authorList>
    </citation>
    <scope>NUCLEOTIDE SEQUENCE [LARGE SCALE GENOMIC DNA]</scope>
    <source>
        <strain evidence="4 5">CYP1-1B</strain>
    </source>
</reference>
<dbReference type="InterPro" id="IPR012906">
    <property type="entry name" value="PaaX-like_N"/>
</dbReference>
<dbReference type="RefSeq" id="WP_151539050.1">
    <property type="nucleotide sequence ID" value="NZ_WBMR01000011.1"/>
</dbReference>
<comment type="caution">
    <text evidence="4">The sequence shown here is derived from an EMBL/GenBank/DDBJ whole genome shotgun (WGS) entry which is preliminary data.</text>
</comment>
<dbReference type="InterPro" id="IPR036390">
    <property type="entry name" value="WH_DNA-bd_sf"/>
</dbReference>
<proteinExistence type="predicted"/>
<feature type="domain" description="Transcriptional repressor PaaX-like central Cas2-like" evidence="3">
    <location>
        <begin position="105"/>
        <end position="185"/>
    </location>
</feature>
<keyword evidence="5" id="KW-1185">Reference proteome</keyword>
<dbReference type="GO" id="GO:0006351">
    <property type="term" value="P:DNA-templated transcription"/>
    <property type="evidence" value="ECO:0007669"/>
    <property type="project" value="InterPro"/>
</dbReference>
<dbReference type="Proteomes" id="UP000483004">
    <property type="component" value="Unassembled WGS sequence"/>
</dbReference>
<dbReference type="PANTHER" id="PTHR30319:SF1">
    <property type="entry name" value="TRANSCRIPTIONAL REPRESSOR PAAX"/>
    <property type="match status" value="1"/>
</dbReference>
<dbReference type="AlphaFoldDB" id="A0A6L3W4C5"/>
<dbReference type="Pfam" id="PF08223">
    <property type="entry name" value="PaaX_C"/>
    <property type="match status" value="1"/>
</dbReference>
<evidence type="ECO:0000313" key="4">
    <source>
        <dbReference type="EMBL" id="KAB2387831.1"/>
    </source>
</evidence>
<dbReference type="PANTHER" id="PTHR30319">
    <property type="entry name" value="PHENYLACETIC ACID REGULATOR-RELATED TRANSCRIPTIONAL REPRESSOR"/>
    <property type="match status" value="1"/>
</dbReference>
<evidence type="ECO:0000259" key="3">
    <source>
        <dbReference type="Pfam" id="PF20803"/>
    </source>
</evidence>
<dbReference type="InterPro" id="IPR011965">
    <property type="entry name" value="PaaX_trns_reg"/>
</dbReference>
<protein>
    <recommendedName>
        <fullName evidence="6">PaaX family transcriptional regulator</fullName>
    </recommendedName>
</protein>
<evidence type="ECO:0008006" key="6">
    <source>
        <dbReference type="Google" id="ProtNLM"/>
    </source>
</evidence>
<dbReference type="EMBL" id="WBMR01000011">
    <property type="protein sequence ID" value="KAB2387831.1"/>
    <property type="molecule type" value="Genomic_DNA"/>
</dbReference>
<evidence type="ECO:0000259" key="1">
    <source>
        <dbReference type="Pfam" id="PF07848"/>
    </source>
</evidence>
<evidence type="ECO:0000259" key="2">
    <source>
        <dbReference type="Pfam" id="PF08223"/>
    </source>
</evidence>
<dbReference type="Gene3D" id="3.30.70.2650">
    <property type="match status" value="1"/>
</dbReference>
<dbReference type="Gene3D" id="1.20.58.1460">
    <property type="match status" value="1"/>
</dbReference>
<dbReference type="Pfam" id="PF07848">
    <property type="entry name" value="PaaX"/>
    <property type="match status" value="1"/>
</dbReference>
<feature type="domain" description="Transcriptional repressor PaaX-like C-terminal" evidence="2">
    <location>
        <begin position="190"/>
        <end position="272"/>
    </location>
</feature>
<feature type="domain" description="Transcriptional repressor PaaX-like N-terminal" evidence="1">
    <location>
        <begin position="18"/>
        <end position="85"/>
    </location>
</feature>